<feature type="domain" description="3-dehydroquinate synthase C-terminal" evidence="2">
    <location>
        <begin position="21"/>
        <end position="50"/>
    </location>
</feature>
<feature type="transmembrane region" description="Helical" evidence="1">
    <location>
        <begin position="52"/>
        <end position="70"/>
    </location>
</feature>
<dbReference type="EMBL" id="JACTNZ010000022">
    <property type="protein sequence ID" value="KAG5513022.1"/>
    <property type="molecule type" value="Genomic_DNA"/>
</dbReference>
<comment type="caution">
    <text evidence="3">The sequence shown here is derived from an EMBL/GenBank/DDBJ whole genome shotgun (WGS) entry which is preliminary data.</text>
</comment>
<keyword evidence="4" id="KW-1185">Reference proteome</keyword>
<evidence type="ECO:0000259" key="2">
    <source>
        <dbReference type="Pfam" id="PF24621"/>
    </source>
</evidence>
<organism evidence="3 4">
    <name type="scientific">Rhododendron griersonianum</name>
    <dbReference type="NCBI Taxonomy" id="479676"/>
    <lineage>
        <taxon>Eukaryota</taxon>
        <taxon>Viridiplantae</taxon>
        <taxon>Streptophyta</taxon>
        <taxon>Embryophyta</taxon>
        <taxon>Tracheophyta</taxon>
        <taxon>Spermatophyta</taxon>
        <taxon>Magnoliopsida</taxon>
        <taxon>eudicotyledons</taxon>
        <taxon>Gunneridae</taxon>
        <taxon>Pentapetalae</taxon>
        <taxon>asterids</taxon>
        <taxon>Ericales</taxon>
        <taxon>Ericaceae</taxon>
        <taxon>Ericoideae</taxon>
        <taxon>Rhodoreae</taxon>
        <taxon>Rhododendron</taxon>
    </lineage>
</organism>
<evidence type="ECO:0000256" key="1">
    <source>
        <dbReference type="SAM" id="Phobius"/>
    </source>
</evidence>
<keyword evidence="1" id="KW-0472">Membrane</keyword>
<accession>A0AAV6HJR9</accession>
<dbReference type="Gene3D" id="1.20.1090.10">
    <property type="entry name" value="Dehydroquinate synthase-like - alpha domain"/>
    <property type="match status" value="1"/>
</dbReference>
<name>A0AAV6HJR9_9ERIC</name>
<dbReference type="Proteomes" id="UP000823749">
    <property type="component" value="Unassembled WGS sequence"/>
</dbReference>
<keyword evidence="1" id="KW-0812">Transmembrane</keyword>
<sequence>MSAYRYGHIEHVARERELASGFAEVIKYGLIRDVEFFEWQEKNMKALMSRMCVAPIYIYSGFSVGCGYALQD</sequence>
<dbReference type="Pfam" id="PF24621">
    <property type="entry name" value="DHQS_C"/>
    <property type="match status" value="1"/>
</dbReference>
<gene>
    <name evidence="3" type="ORF">RHGRI_038553</name>
</gene>
<reference evidence="3" key="1">
    <citation type="submission" date="2020-08" db="EMBL/GenBank/DDBJ databases">
        <title>Plant Genome Project.</title>
        <authorList>
            <person name="Zhang R.-G."/>
        </authorList>
    </citation>
    <scope>NUCLEOTIDE SEQUENCE</scope>
    <source>
        <strain evidence="3">WSP0</strain>
        <tissue evidence="3">Leaf</tissue>
    </source>
</reference>
<proteinExistence type="predicted"/>
<evidence type="ECO:0000313" key="4">
    <source>
        <dbReference type="Proteomes" id="UP000823749"/>
    </source>
</evidence>
<evidence type="ECO:0000313" key="3">
    <source>
        <dbReference type="EMBL" id="KAG5513022.1"/>
    </source>
</evidence>
<dbReference type="AlphaFoldDB" id="A0AAV6HJR9"/>
<protein>
    <recommendedName>
        <fullName evidence="2">3-dehydroquinate synthase C-terminal domain-containing protein</fullName>
    </recommendedName>
</protein>
<dbReference type="InterPro" id="IPR056179">
    <property type="entry name" value="DHQS_C"/>
</dbReference>
<keyword evidence="1" id="KW-1133">Transmembrane helix</keyword>
<dbReference type="SUPFAM" id="SSF56796">
    <property type="entry name" value="Dehydroquinate synthase-like"/>
    <property type="match status" value="1"/>
</dbReference>